<evidence type="ECO:0000313" key="8">
    <source>
        <dbReference type="Proteomes" id="UP000438106"/>
    </source>
</evidence>
<feature type="domain" description="Sodium/calcium exchanger membrane region" evidence="6">
    <location>
        <begin position="183"/>
        <end position="323"/>
    </location>
</feature>
<dbReference type="InterPro" id="IPR004481">
    <property type="entry name" value="K/Na/Ca-exchanger"/>
</dbReference>
<dbReference type="InterPro" id="IPR004837">
    <property type="entry name" value="NaCa_Exmemb"/>
</dbReference>
<dbReference type="GO" id="GO:0005262">
    <property type="term" value="F:calcium channel activity"/>
    <property type="evidence" value="ECO:0007669"/>
    <property type="project" value="TreeGrafter"/>
</dbReference>
<dbReference type="Gene3D" id="6.10.280.80">
    <property type="entry name" value="NCX, peripheral helical region"/>
    <property type="match status" value="1"/>
</dbReference>
<dbReference type="EMBL" id="WQRF01000001">
    <property type="protein sequence ID" value="MVS98897.1"/>
    <property type="molecule type" value="Genomic_DNA"/>
</dbReference>
<name>A0A7X3FRD7_9HYPH</name>
<dbReference type="AlphaFoldDB" id="A0A7X3FRD7"/>
<dbReference type="RefSeq" id="WP_157289734.1">
    <property type="nucleotide sequence ID" value="NZ_WQRF01000001.1"/>
</dbReference>
<evidence type="ECO:0000256" key="1">
    <source>
        <dbReference type="ARBA" id="ARBA00004141"/>
    </source>
</evidence>
<dbReference type="GO" id="GO:0008273">
    <property type="term" value="F:calcium, potassium:sodium antiporter activity"/>
    <property type="evidence" value="ECO:0007669"/>
    <property type="project" value="TreeGrafter"/>
</dbReference>
<evidence type="ECO:0000256" key="5">
    <source>
        <dbReference type="SAM" id="Phobius"/>
    </source>
</evidence>
<dbReference type="Gene3D" id="1.20.1420.30">
    <property type="entry name" value="NCX, central ion-binding region"/>
    <property type="match status" value="2"/>
</dbReference>
<feature type="transmembrane region" description="Helical" evidence="5">
    <location>
        <begin position="126"/>
        <end position="142"/>
    </location>
</feature>
<feature type="transmembrane region" description="Helical" evidence="5">
    <location>
        <begin position="71"/>
        <end position="94"/>
    </location>
</feature>
<reference evidence="7 8" key="1">
    <citation type="submission" date="2019-12" db="EMBL/GenBank/DDBJ databases">
        <title>Devosia maris sp. nov., isolated from the deep seawater.</title>
        <authorList>
            <person name="Liu Y."/>
        </authorList>
    </citation>
    <scope>NUCLEOTIDE SEQUENCE [LARGE SCALE GENOMIC DNA]</scope>
    <source>
        <strain evidence="7 8">L53-10-65</strain>
    </source>
</reference>
<dbReference type="GO" id="GO:0006874">
    <property type="term" value="P:intracellular calcium ion homeostasis"/>
    <property type="evidence" value="ECO:0007669"/>
    <property type="project" value="TreeGrafter"/>
</dbReference>
<protein>
    <submittedName>
        <fullName evidence="7">Calcium/sodium antiporter</fullName>
    </submittedName>
</protein>
<evidence type="ECO:0000256" key="3">
    <source>
        <dbReference type="ARBA" id="ARBA00022989"/>
    </source>
</evidence>
<feature type="domain" description="Sodium/calcium exchanger membrane region" evidence="6">
    <location>
        <begin position="2"/>
        <end position="142"/>
    </location>
</feature>
<keyword evidence="3 5" id="KW-1133">Transmembrane helix</keyword>
<evidence type="ECO:0000256" key="2">
    <source>
        <dbReference type="ARBA" id="ARBA00022692"/>
    </source>
</evidence>
<proteinExistence type="predicted"/>
<evidence type="ECO:0000313" key="7">
    <source>
        <dbReference type="EMBL" id="MVS98897.1"/>
    </source>
</evidence>
<keyword evidence="4 5" id="KW-0472">Membrane</keyword>
<dbReference type="InterPro" id="IPR044880">
    <property type="entry name" value="NCX_ion-bd_dom_sf"/>
</dbReference>
<accession>A0A7X3FRD7</accession>
<comment type="subcellular location">
    <subcellularLocation>
        <location evidence="1">Membrane</location>
        <topology evidence="1">Multi-pass membrane protein</topology>
    </subcellularLocation>
</comment>
<evidence type="ECO:0000256" key="4">
    <source>
        <dbReference type="ARBA" id="ARBA00023136"/>
    </source>
</evidence>
<dbReference type="PANTHER" id="PTHR10846:SF8">
    <property type="entry name" value="INNER MEMBRANE PROTEIN YRBG"/>
    <property type="match status" value="1"/>
</dbReference>
<organism evidence="7 8">
    <name type="scientific">Devosia marina</name>
    <dbReference type="NCBI Taxonomy" id="2683198"/>
    <lineage>
        <taxon>Bacteria</taxon>
        <taxon>Pseudomonadati</taxon>
        <taxon>Pseudomonadota</taxon>
        <taxon>Alphaproteobacteria</taxon>
        <taxon>Hyphomicrobiales</taxon>
        <taxon>Devosiaceae</taxon>
        <taxon>Devosia</taxon>
    </lineage>
</organism>
<feature type="transmembrane region" description="Helical" evidence="5">
    <location>
        <begin position="217"/>
        <end position="240"/>
    </location>
</feature>
<keyword evidence="2 5" id="KW-0812">Transmembrane</keyword>
<gene>
    <name evidence="7" type="ORF">GO014_07680</name>
</gene>
<dbReference type="NCBIfam" id="TIGR00367">
    <property type="entry name" value="calcium/sodium antiporter"/>
    <property type="match status" value="1"/>
</dbReference>
<dbReference type="PANTHER" id="PTHR10846">
    <property type="entry name" value="SODIUM/POTASSIUM/CALCIUM EXCHANGER"/>
    <property type="match status" value="1"/>
</dbReference>
<feature type="transmembrane region" description="Helical" evidence="5">
    <location>
        <begin position="306"/>
        <end position="323"/>
    </location>
</feature>
<dbReference type="Pfam" id="PF01699">
    <property type="entry name" value="Na_Ca_ex"/>
    <property type="match status" value="2"/>
</dbReference>
<feature type="transmembrane region" description="Helical" evidence="5">
    <location>
        <begin position="252"/>
        <end position="272"/>
    </location>
</feature>
<feature type="transmembrane region" description="Helical" evidence="5">
    <location>
        <begin position="103"/>
        <end position="120"/>
    </location>
</feature>
<comment type="caution">
    <text evidence="7">The sequence shown here is derived from an EMBL/GenBank/DDBJ whole genome shotgun (WGS) entry which is preliminary data.</text>
</comment>
<sequence>MTWLMIIGGLALLLVGGELLVRGAVRVASQLGVSPLIIGLTLVGFGTSTPELVTSVQAAVNGSPGIAFGNIVGSSIANLLLILGASAMLTPIVVQSSALRRDAVLMVAVAIVFALLSPLFPLGRLVGLMFVAALGAYIYIAIRQEAAATPAHGAVYDKSLAAQNADTALVPQKSPGSSVLLPLATSLTGLAIVVLGGYFLVNGAVDLARSAGISETVIGLTIVAVGTSMPELVTSLVAAVRREADVAFGNIIGSNIYNILGIGGVTAIIAPSQVPEQIASFDNVVMVAVSALVLLFAYTGRRLARWEGGVLVIGYIGYVWWLWP</sequence>
<dbReference type="GO" id="GO:0005886">
    <property type="term" value="C:plasma membrane"/>
    <property type="evidence" value="ECO:0007669"/>
    <property type="project" value="TreeGrafter"/>
</dbReference>
<evidence type="ECO:0000259" key="6">
    <source>
        <dbReference type="Pfam" id="PF01699"/>
    </source>
</evidence>
<feature type="transmembrane region" description="Helical" evidence="5">
    <location>
        <begin position="179"/>
        <end position="201"/>
    </location>
</feature>
<feature type="transmembrane region" description="Helical" evidence="5">
    <location>
        <begin position="278"/>
        <end position="299"/>
    </location>
</feature>
<dbReference type="Proteomes" id="UP000438106">
    <property type="component" value="Unassembled WGS sequence"/>
</dbReference>
<keyword evidence="8" id="KW-1185">Reference proteome</keyword>